<dbReference type="Proteomes" id="UP001159405">
    <property type="component" value="Unassembled WGS sequence"/>
</dbReference>
<dbReference type="InterPro" id="IPR052797">
    <property type="entry name" value="RegFact_GeneExpr_CellDeath"/>
</dbReference>
<evidence type="ECO:0000313" key="2">
    <source>
        <dbReference type="Proteomes" id="UP001159405"/>
    </source>
</evidence>
<dbReference type="PANTHER" id="PTHR33936:SF24">
    <property type="entry name" value="C2H2-TYPE DOMAIN-CONTAINING PROTEIN"/>
    <property type="match status" value="1"/>
</dbReference>
<keyword evidence="2" id="KW-1185">Reference proteome</keyword>
<accession>A0ABN8RLI5</accession>
<organism evidence="1 2">
    <name type="scientific">Porites lobata</name>
    <dbReference type="NCBI Taxonomy" id="104759"/>
    <lineage>
        <taxon>Eukaryota</taxon>
        <taxon>Metazoa</taxon>
        <taxon>Cnidaria</taxon>
        <taxon>Anthozoa</taxon>
        <taxon>Hexacorallia</taxon>
        <taxon>Scleractinia</taxon>
        <taxon>Fungiina</taxon>
        <taxon>Poritidae</taxon>
        <taxon>Porites</taxon>
    </lineage>
</organism>
<proteinExistence type="predicted"/>
<gene>
    <name evidence="1" type="ORF">PLOB_00022445</name>
</gene>
<dbReference type="EMBL" id="CALNXK010000263">
    <property type="protein sequence ID" value="CAH3179798.1"/>
    <property type="molecule type" value="Genomic_DNA"/>
</dbReference>
<sequence length="160" mass="18644">MEDCSFSKMTGDKVHPETGVIVRYFQCNWGGTNRKQGQGIRRERMQGEYFSTIERNCTATMTVSIFPDKTVKVDAVLTHYGHENELQHLRICKRKRQEIAAKLKQGVSRENILDEVRESVTENLGRHHLLARKDLANIERAYRLQTFQRYAKTNKAFWPG</sequence>
<protein>
    <submittedName>
        <fullName evidence="1">Uncharacterized protein</fullName>
    </submittedName>
</protein>
<evidence type="ECO:0000313" key="1">
    <source>
        <dbReference type="EMBL" id="CAH3179798.1"/>
    </source>
</evidence>
<reference evidence="1 2" key="1">
    <citation type="submission" date="2022-05" db="EMBL/GenBank/DDBJ databases">
        <authorList>
            <consortium name="Genoscope - CEA"/>
            <person name="William W."/>
        </authorList>
    </citation>
    <scope>NUCLEOTIDE SEQUENCE [LARGE SCALE GENOMIC DNA]</scope>
</reference>
<dbReference type="PANTHER" id="PTHR33936">
    <property type="entry name" value="PROTEIN CBG17840"/>
    <property type="match status" value="1"/>
</dbReference>
<comment type="caution">
    <text evidence="1">The sequence shown here is derived from an EMBL/GenBank/DDBJ whole genome shotgun (WGS) entry which is preliminary data.</text>
</comment>
<name>A0ABN8RLI5_9CNID</name>